<feature type="region of interest" description="Disordered" evidence="2">
    <location>
        <begin position="1"/>
        <end position="30"/>
    </location>
</feature>
<gene>
    <name evidence="4" type="ORF">TKK_015270</name>
</gene>
<sequence>MTSAVNDGLQSPQGQTSGERPSTPSLVRRGSLSLPWMSPCTTVKAVTQKIIVAPLHCKEKDAKLPSPAEFATGSLDDKLERMDGLIRGLGQFIKGKSNLHQEVFGYQLSLGMALSALEKTLASQVSPRPPAADKAVCTSPVSSGGATNKRPAESSPEMRVPPKRSVGAPGSTRPDENNNVAEDCDNYVLVDRRRRQRCKQQPPMPTSDDRARLAPKPRPPRRRVHHRPDAIVIKAHDPSTYADILKKLKGDQALQQTVGSSVNNIRRSAAGALVLQLKKGVDNASDLGEELGKALGTTATASARQHTSMIEIKDLDESVTKEEITMALDALLGVPVSRRDPVKSLRKAYAGTQVAVVALPDDLAATALKLGHVRIGWVSCRIRGREEAARCYRCWGPGHVAACCKGPDRTQLCYRCGQKDHQAKDCKGQPACVLCQERGTDDHRHASTSSSCPLARKITQTRR</sequence>
<keyword evidence="1" id="KW-0863">Zinc-finger</keyword>
<feature type="domain" description="CCHC-type" evidence="3">
    <location>
        <begin position="413"/>
        <end position="427"/>
    </location>
</feature>
<dbReference type="InterPro" id="IPR036875">
    <property type="entry name" value="Znf_CCHC_sf"/>
</dbReference>
<feature type="compositionally biased region" description="Basic residues" evidence="2">
    <location>
        <begin position="213"/>
        <end position="225"/>
    </location>
</feature>
<reference evidence="4 5" key="1">
    <citation type="journal article" date="2024" name="bioRxiv">
        <title>A reference genome for Trichogramma kaykai: A tiny desert-dwelling parasitoid wasp with competing sex-ratio distorters.</title>
        <authorList>
            <person name="Culotta J."/>
            <person name="Lindsey A.R."/>
        </authorList>
    </citation>
    <scope>NUCLEOTIDE SEQUENCE [LARGE SCALE GENOMIC DNA]</scope>
    <source>
        <strain evidence="4 5">KSX58</strain>
    </source>
</reference>
<dbReference type="PROSITE" id="PS50158">
    <property type="entry name" value="ZF_CCHC"/>
    <property type="match status" value="1"/>
</dbReference>
<dbReference type="Proteomes" id="UP001627154">
    <property type="component" value="Unassembled WGS sequence"/>
</dbReference>
<protein>
    <recommendedName>
        <fullName evidence="3">CCHC-type domain-containing protein</fullName>
    </recommendedName>
</protein>
<keyword evidence="1" id="KW-0479">Metal-binding</keyword>
<dbReference type="SMART" id="SM00343">
    <property type="entry name" value="ZnF_C2HC"/>
    <property type="match status" value="2"/>
</dbReference>
<keyword evidence="5" id="KW-1185">Reference proteome</keyword>
<dbReference type="InterPro" id="IPR001878">
    <property type="entry name" value="Znf_CCHC"/>
</dbReference>
<dbReference type="AlphaFoldDB" id="A0ABD2WA18"/>
<dbReference type="Gene3D" id="4.10.60.10">
    <property type="entry name" value="Zinc finger, CCHC-type"/>
    <property type="match status" value="1"/>
</dbReference>
<feature type="region of interest" description="Disordered" evidence="2">
    <location>
        <begin position="125"/>
        <end position="225"/>
    </location>
</feature>
<dbReference type="Pfam" id="PF00098">
    <property type="entry name" value="zf-CCHC"/>
    <property type="match status" value="1"/>
</dbReference>
<evidence type="ECO:0000313" key="5">
    <source>
        <dbReference type="Proteomes" id="UP001627154"/>
    </source>
</evidence>
<name>A0ABD2WA18_9HYME</name>
<dbReference type="GO" id="GO:0008270">
    <property type="term" value="F:zinc ion binding"/>
    <property type="evidence" value="ECO:0007669"/>
    <property type="project" value="UniProtKB-KW"/>
</dbReference>
<organism evidence="4 5">
    <name type="scientific">Trichogramma kaykai</name>
    <dbReference type="NCBI Taxonomy" id="54128"/>
    <lineage>
        <taxon>Eukaryota</taxon>
        <taxon>Metazoa</taxon>
        <taxon>Ecdysozoa</taxon>
        <taxon>Arthropoda</taxon>
        <taxon>Hexapoda</taxon>
        <taxon>Insecta</taxon>
        <taxon>Pterygota</taxon>
        <taxon>Neoptera</taxon>
        <taxon>Endopterygota</taxon>
        <taxon>Hymenoptera</taxon>
        <taxon>Apocrita</taxon>
        <taxon>Proctotrupomorpha</taxon>
        <taxon>Chalcidoidea</taxon>
        <taxon>Trichogrammatidae</taxon>
        <taxon>Trichogramma</taxon>
    </lineage>
</organism>
<proteinExistence type="predicted"/>
<evidence type="ECO:0000256" key="1">
    <source>
        <dbReference type="PROSITE-ProRule" id="PRU00047"/>
    </source>
</evidence>
<accession>A0ABD2WA18</accession>
<evidence type="ECO:0000313" key="4">
    <source>
        <dbReference type="EMBL" id="KAL3389915.1"/>
    </source>
</evidence>
<comment type="caution">
    <text evidence="4">The sequence shown here is derived from an EMBL/GenBank/DDBJ whole genome shotgun (WGS) entry which is preliminary data.</text>
</comment>
<feature type="compositionally biased region" description="Polar residues" evidence="2">
    <location>
        <begin position="1"/>
        <end position="25"/>
    </location>
</feature>
<keyword evidence="1" id="KW-0862">Zinc</keyword>
<evidence type="ECO:0000256" key="2">
    <source>
        <dbReference type="SAM" id="MobiDB-lite"/>
    </source>
</evidence>
<dbReference type="SUPFAM" id="SSF57756">
    <property type="entry name" value="Retrovirus zinc finger-like domains"/>
    <property type="match status" value="1"/>
</dbReference>
<evidence type="ECO:0000259" key="3">
    <source>
        <dbReference type="PROSITE" id="PS50158"/>
    </source>
</evidence>
<dbReference type="EMBL" id="JBJJXI010000122">
    <property type="protein sequence ID" value="KAL3389915.1"/>
    <property type="molecule type" value="Genomic_DNA"/>
</dbReference>